<evidence type="ECO:0000256" key="2">
    <source>
        <dbReference type="ARBA" id="ARBA00013137"/>
    </source>
</evidence>
<reference evidence="11" key="1">
    <citation type="submission" date="2016-10" db="EMBL/GenBank/DDBJ databases">
        <authorList>
            <person name="Varghese N."/>
            <person name="Submissions S."/>
        </authorList>
    </citation>
    <scope>NUCLEOTIDE SEQUENCE [LARGE SCALE GENOMIC DNA]</scope>
    <source>
        <strain evidence="11">DSM 20524</strain>
    </source>
</reference>
<dbReference type="STRING" id="1121357.SAMN05661109_01929"/>
<comment type="similarity">
    <text evidence="1 8">Belongs to the FAD-dependent oxidoreductase 2 family. FRD/SDH subfamily.</text>
</comment>
<accession>A0A1H9UU01</accession>
<gene>
    <name evidence="10" type="ORF">SAMN05661109_01929</name>
</gene>
<keyword evidence="5 8" id="KW-0274">FAD</keyword>
<comment type="cofactor">
    <cofactor evidence="8">
        <name>FMN</name>
        <dbReference type="ChEBI" id="CHEBI:58210"/>
    </cofactor>
    <text evidence="8">Binds 1 or 2 FMN covalently per subunit.</text>
</comment>
<dbReference type="EC" id="1.3.99.33" evidence="2 8"/>
<keyword evidence="4 8" id="KW-0285">Flavoprotein</keyword>
<evidence type="ECO:0000256" key="6">
    <source>
        <dbReference type="ARBA" id="ARBA00023002"/>
    </source>
</evidence>
<evidence type="ECO:0000313" key="10">
    <source>
        <dbReference type="EMBL" id="SES12955.1"/>
    </source>
</evidence>
<dbReference type="EMBL" id="FOGQ01000009">
    <property type="protein sequence ID" value="SES12955.1"/>
    <property type="molecule type" value="Genomic_DNA"/>
</dbReference>
<evidence type="ECO:0000313" key="11">
    <source>
        <dbReference type="Proteomes" id="UP000198929"/>
    </source>
</evidence>
<evidence type="ECO:0000256" key="8">
    <source>
        <dbReference type="RuleBase" id="RU366062"/>
    </source>
</evidence>
<dbReference type="SUPFAM" id="SSF56425">
    <property type="entry name" value="Succinate dehydrogenase/fumarate reductase flavoprotein, catalytic domain"/>
    <property type="match status" value="1"/>
</dbReference>
<dbReference type="Pfam" id="PF03358">
    <property type="entry name" value="FMN_red"/>
    <property type="match status" value="1"/>
</dbReference>
<dbReference type="Proteomes" id="UP000198929">
    <property type="component" value="Unassembled WGS sequence"/>
</dbReference>
<sequence length="814" mass="88459">MNIIGIVGSNADTSYNRTLLQFIQRHFADTLNIELLEVRDYPMFDASLNISHEEPIASAASTLENADGVIIATPEYNHSVPSALNSFIEWMSHDVHPLEGKPVMIVGASLDTQGSSRAQLHLRQILDAPGVDASVMPGNEFLLGSVHEAFDDQGSLIDEGTVAFLESCIKRFTRFISVANQLNIPEDIKFEPGTYEVSAMGYSGPLPMTVTLGNDRIEDIQIDTSGETQGIADVVFTRIPEQIIEGQTLNIDTVSGATATSQGVLDGVADAVKLANADPDILRNRPRPHKKAEAVPVELETDVVVVGGGGAGLAAAASVIQNGKQVVLLEKFPSVGGNTVRTGGPMNAADPTWQNTFPALPGEDATLKELLEIDQSAIDEEYLEDFHAAQAEIKAYFEAVEAGHDTSEHKEYLFDSTLWHRMQTYLGGRRTDLNGTRTYGDYELVKTLTDNVLESVHWLEDIGVEFNYEQVSMPVGALWRRGHQPTENEGFAYVNALQKWVTAHGGQIKTEMDVKKLIIEDGRVCGVEAINNGQRYIVRSNAVVLATGGFGSNTKMLQQYNTYWEEIADDTTTSNSPAIQGDGINLGLQADAELVDMGFIQMLPTCDPKTGALFTGLQVPPANFVMVNQQGRRFVNEFGSRDEISQAAIANGTLYFLIADDEIKKTAFNTNQEKLDQQVARNDGTLYRADTLEELAEQIGVDPAVLVEEIEKYNSYVDAGVDPDFHKSAFDLKVEKAPFYATPRRPAVHHTMGGLKINPQTEVLNTSGQAIPGLYAAGEVSGGIHAGNRLGGNALADIFTFGRFAGTNAAKFRG</sequence>
<dbReference type="SUPFAM" id="SSF51905">
    <property type="entry name" value="FAD/NAD(P)-binding domain"/>
    <property type="match status" value="1"/>
</dbReference>
<keyword evidence="11" id="KW-1185">Reference proteome</keyword>
<keyword evidence="6 8" id="KW-0560">Oxidoreductase</keyword>
<organism evidence="10 11">
    <name type="scientific">Corynebacterium cystitidis DSM 20524</name>
    <dbReference type="NCBI Taxonomy" id="1121357"/>
    <lineage>
        <taxon>Bacteria</taxon>
        <taxon>Bacillati</taxon>
        <taxon>Actinomycetota</taxon>
        <taxon>Actinomycetes</taxon>
        <taxon>Mycobacteriales</taxon>
        <taxon>Corynebacteriaceae</taxon>
        <taxon>Corynebacterium</taxon>
    </lineage>
</organism>
<dbReference type="PANTHER" id="PTHR43400:SF7">
    <property type="entry name" value="FAD-DEPENDENT OXIDOREDUCTASE 2 FAD BINDING DOMAIN-CONTAINING PROTEIN"/>
    <property type="match status" value="1"/>
</dbReference>
<dbReference type="AlphaFoldDB" id="A0A1H9UU01"/>
<dbReference type="InterPro" id="IPR027477">
    <property type="entry name" value="Succ_DH/fumarate_Rdtase_cat_sf"/>
</dbReference>
<dbReference type="InterPro" id="IPR036188">
    <property type="entry name" value="FAD/NAD-bd_sf"/>
</dbReference>
<evidence type="ECO:0000256" key="1">
    <source>
        <dbReference type="ARBA" id="ARBA00008040"/>
    </source>
</evidence>
<dbReference type="InterPro" id="IPR010960">
    <property type="entry name" value="Flavocytochrome_c"/>
</dbReference>
<dbReference type="Gene3D" id="3.40.50.360">
    <property type="match status" value="1"/>
</dbReference>
<protein>
    <recommendedName>
        <fullName evidence="3 8">Urocanate reductase</fullName>
        <ecNumber evidence="2 8">1.3.99.33</ecNumber>
    </recommendedName>
</protein>
<proteinExistence type="inferred from homology"/>
<dbReference type="SUPFAM" id="SSF52218">
    <property type="entry name" value="Flavoproteins"/>
    <property type="match status" value="1"/>
</dbReference>
<dbReference type="GO" id="GO:0016020">
    <property type="term" value="C:membrane"/>
    <property type="evidence" value="ECO:0007669"/>
    <property type="project" value="InterPro"/>
</dbReference>
<dbReference type="Gene3D" id="3.90.700.10">
    <property type="entry name" value="Succinate dehydrogenase/fumarate reductase flavoprotein, catalytic domain"/>
    <property type="match status" value="1"/>
</dbReference>
<dbReference type="Gene3D" id="3.90.1010.20">
    <property type="match status" value="1"/>
</dbReference>
<dbReference type="InterPro" id="IPR007329">
    <property type="entry name" value="FMN-bd"/>
</dbReference>
<evidence type="ECO:0000256" key="5">
    <source>
        <dbReference type="ARBA" id="ARBA00022827"/>
    </source>
</evidence>
<dbReference type="Pfam" id="PF00890">
    <property type="entry name" value="FAD_binding_2"/>
    <property type="match status" value="1"/>
</dbReference>
<dbReference type="PANTHER" id="PTHR43400">
    <property type="entry name" value="FUMARATE REDUCTASE"/>
    <property type="match status" value="1"/>
</dbReference>
<evidence type="ECO:0000256" key="7">
    <source>
        <dbReference type="ARBA" id="ARBA00049922"/>
    </source>
</evidence>
<dbReference type="SMART" id="SM00900">
    <property type="entry name" value="FMN_bind"/>
    <property type="match status" value="1"/>
</dbReference>
<dbReference type="GO" id="GO:0033765">
    <property type="term" value="F:steroid dehydrogenase activity, acting on the CH-CH group of donors"/>
    <property type="evidence" value="ECO:0007669"/>
    <property type="project" value="UniProtKB-ARBA"/>
</dbReference>
<feature type="domain" description="FMN-binding" evidence="9">
    <location>
        <begin position="201"/>
        <end position="275"/>
    </location>
</feature>
<comment type="catalytic activity">
    <reaction evidence="7 8">
        <text>dihydrourocanate + A = urocanate + AH2</text>
        <dbReference type="Rhea" id="RHEA:36059"/>
        <dbReference type="ChEBI" id="CHEBI:13193"/>
        <dbReference type="ChEBI" id="CHEBI:17499"/>
        <dbReference type="ChEBI" id="CHEBI:27247"/>
        <dbReference type="ChEBI" id="CHEBI:72991"/>
        <dbReference type="EC" id="1.3.99.33"/>
    </reaction>
</comment>
<evidence type="ECO:0000256" key="3">
    <source>
        <dbReference type="ARBA" id="ARBA00015872"/>
    </source>
</evidence>
<dbReference type="InterPro" id="IPR005025">
    <property type="entry name" value="FMN_Rdtase-like_dom"/>
</dbReference>
<dbReference type="Pfam" id="PF04205">
    <property type="entry name" value="FMN_bind"/>
    <property type="match status" value="1"/>
</dbReference>
<dbReference type="InterPro" id="IPR029039">
    <property type="entry name" value="Flavoprotein-like_sf"/>
</dbReference>
<evidence type="ECO:0000256" key="4">
    <source>
        <dbReference type="ARBA" id="ARBA00022630"/>
    </source>
</evidence>
<evidence type="ECO:0000259" key="9">
    <source>
        <dbReference type="SMART" id="SM00900"/>
    </source>
</evidence>
<dbReference type="GO" id="GO:0010181">
    <property type="term" value="F:FMN binding"/>
    <property type="evidence" value="ECO:0007669"/>
    <property type="project" value="InterPro"/>
</dbReference>
<dbReference type="RefSeq" id="WP_092259630.1">
    <property type="nucleotide sequence ID" value="NZ_CP047199.1"/>
</dbReference>
<name>A0A1H9UU01_9CORY</name>
<dbReference type="Gene3D" id="3.50.50.60">
    <property type="entry name" value="FAD/NAD(P)-binding domain"/>
    <property type="match status" value="2"/>
</dbReference>
<dbReference type="NCBIfam" id="TIGR01813">
    <property type="entry name" value="flavo_cyto_c"/>
    <property type="match status" value="1"/>
</dbReference>
<dbReference type="InterPro" id="IPR050315">
    <property type="entry name" value="FAD-oxidoreductase_2"/>
</dbReference>
<comment type="cofactor">
    <cofactor evidence="8">
        <name>FAD</name>
        <dbReference type="ChEBI" id="CHEBI:57692"/>
    </cofactor>
    <text evidence="8">Binds 1 FAD per subunit.</text>
</comment>
<dbReference type="InterPro" id="IPR003953">
    <property type="entry name" value="FAD-dep_OxRdtase_2_FAD-bd"/>
</dbReference>